<dbReference type="EMBL" id="JAMKPW020000001">
    <property type="protein sequence ID" value="KAK8222040.1"/>
    <property type="molecule type" value="Genomic_DNA"/>
</dbReference>
<reference evidence="1" key="1">
    <citation type="submission" date="2024-02" db="EMBL/GenBank/DDBJ databases">
        <title>Metagenome Assembled Genome of Zalaria obscura JY119.</title>
        <authorList>
            <person name="Vighnesh L."/>
            <person name="Jagadeeshwari U."/>
            <person name="Venkata Ramana C."/>
            <person name="Sasikala C."/>
        </authorList>
    </citation>
    <scope>NUCLEOTIDE SEQUENCE</scope>
    <source>
        <strain evidence="1">JY119</strain>
    </source>
</reference>
<name>A0ACC3SPN8_9PEZI</name>
<protein>
    <submittedName>
        <fullName evidence="1">Uncharacterized protein</fullName>
    </submittedName>
</protein>
<gene>
    <name evidence="1" type="ORF">M8818_000208</name>
</gene>
<accession>A0ACC3SPN8</accession>
<comment type="caution">
    <text evidence="1">The sequence shown here is derived from an EMBL/GenBank/DDBJ whole genome shotgun (WGS) entry which is preliminary data.</text>
</comment>
<evidence type="ECO:0000313" key="2">
    <source>
        <dbReference type="Proteomes" id="UP001320706"/>
    </source>
</evidence>
<keyword evidence="2" id="KW-1185">Reference proteome</keyword>
<proteinExistence type="predicted"/>
<dbReference type="Proteomes" id="UP001320706">
    <property type="component" value="Unassembled WGS sequence"/>
</dbReference>
<organism evidence="1 2">
    <name type="scientific">Zalaria obscura</name>
    <dbReference type="NCBI Taxonomy" id="2024903"/>
    <lineage>
        <taxon>Eukaryota</taxon>
        <taxon>Fungi</taxon>
        <taxon>Dikarya</taxon>
        <taxon>Ascomycota</taxon>
        <taxon>Pezizomycotina</taxon>
        <taxon>Dothideomycetes</taxon>
        <taxon>Dothideomycetidae</taxon>
        <taxon>Dothideales</taxon>
        <taxon>Zalariaceae</taxon>
        <taxon>Zalaria</taxon>
    </lineage>
</organism>
<sequence>MSRAQVSKHYARIISQWPVDRLRPEVTFQNLLRKRIEAAPPVADFSRNLAAEKPVDAPRVDVARETKQINALYSLLENRYSKEYPTTPGLLKPASIPDHYTNLAREIEETPDRSWFGNLVKRMKGMQPSSASTSPSPATPPPRHIKDSDAEEAFTSFYLRKVTTELAEDLDKLRSAQDFIEKSIPMLVDALKQGRSCFTKDERVSIGRSAVESEV</sequence>
<evidence type="ECO:0000313" key="1">
    <source>
        <dbReference type="EMBL" id="KAK8222040.1"/>
    </source>
</evidence>